<proteinExistence type="predicted"/>
<comment type="caution">
    <text evidence="1">The sequence shown here is derived from an EMBL/GenBank/DDBJ whole genome shotgun (WGS) entry which is preliminary data.</text>
</comment>
<dbReference type="InterPro" id="IPR013382">
    <property type="entry name" value="CRISPR-assoc_prot_Cse2"/>
</dbReference>
<dbReference type="Pfam" id="PF09485">
    <property type="entry name" value="CRISPR_Cse2"/>
    <property type="match status" value="2"/>
</dbReference>
<accession>A0ABP4JLU1</accession>
<organism evidence="1 2">
    <name type="scientific">Streptomyces thermospinosisporus</name>
    <dbReference type="NCBI Taxonomy" id="161482"/>
    <lineage>
        <taxon>Bacteria</taxon>
        <taxon>Bacillati</taxon>
        <taxon>Actinomycetota</taxon>
        <taxon>Actinomycetes</taxon>
        <taxon>Kitasatosporales</taxon>
        <taxon>Streptomycetaceae</taxon>
        <taxon>Streptomyces</taxon>
    </lineage>
</organism>
<reference evidence="2" key="1">
    <citation type="journal article" date="2019" name="Int. J. Syst. Evol. Microbiol.">
        <title>The Global Catalogue of Microorganisms (GCM) 10K type strain sequencing project: providing services to taxonomists for standard genome sequencing and annotation.</title>
        <authorList>
            <consortium name="The Broad Institute Genomics Platform"/>
            <consortium name="The Broad Institute Genome Sequencing Center for Infectious Disease"/>
            <person name="Wu L."/>
            <person name="Ma J."/>
        </authorList>
    </citation>
    <scope>NUCLEOTIDE SEQUENCE [LARGE SCALE GENOMIC DNA]</scope>
    <source>
        <strain evidence="2">JCM 11756</strain>
    </source>
</reference>
<sequence>MTSLHSTFRTRSSTRRARQFFWEEAAQDWQSKQAEGRRPEFSEYVVRSLRAVREGVGREAGAVASMRTVHRVSLPDEGLDCLPGPYVAEHYALTLFGLHQHGASEPVHRPGVGLGSACLRLRRGETLTQAALERRLFAAATAQDVHELAQHLQRLVPLLQRAGVGLDYTRLFRELARWDGPDRNRTLRSWGLQYTDPGTLLPRTAEADTDGQGAGPCRESAPYWATFDPGSGSAGAELAALRSGTGREAGTVAAMWTFHRTHMESTWRDRGALTRELAAEHAALTLFARHQQTHARRMHVPGNSPGIAAGSLARKAATGSEGKNATAALQRRFGVLLTSTDSDELAMHLRSLVPLLHQAGIGLDYDLLHDALRAWDDPRRPDAAVYFRQNWDRDFHAAATS</sequence>
<gene>
    <name evidence="1" type="ORF">GCM10009601_30740</name>
</gene>
<name>A0ABP4JLU1_9ACTN</name>
<evidence type="ECO:0000313" key="1">
    <source>
        <dbReference type="EMBL" id="GAA1424933.1"/>
    </source>
</evidence>
<dbReference type="NCBIfam" id="TIGR02548">
    <property type="entry name" value="casB_cse2"/>
    <property type="match status" value="2"/>
</dbReference>
<dbReference type="InterPro" id="IPR038287">
    <property type="entry name" value="Cse2_sf"/>
</dbReference>
<dbReference type="RefSeq" id="WP_344013355.1">
    <property type="nucleotide sequence ID" value="NZ_BAAAIZ010000041.1"/>
</dbReference>
<evidence type="ECO:0000313" key="2">
    <source>
        <dbReference type="Proteomes" id="UP001500973"/>
    </source>
</evidence>
<dbReference type="EMBL" id="BAAAIZ010000041">
    <property type="protein sequence ID" value="GAA1424933.1"/>
    <property type="molecule type" value="Genomic_DNA"/>
</dbReference>
<dbReference type="Gene3D" id="1.10.520.40">
    <property type="entry name" value="CRISPR-associated protein Cse2"/>
    <property type="match status" value="2"/>
</dbReference>
<protein>
    <recommendedName>
        <fullName evidence="3">Type I-E CRISPR-associated protein Cse2/CasB</fullName>
    </recommendedName>
</protein>
<evidence type="ECO:0008006" key="3">
    <source>
        <dbReference type="Google" id="ProtNLM"/>
    </source>
</evidence>
<dbReference type="Proteomes" id="UP001500973">
    <property type="component" value="Unassembled WGS sequence"/>
</dbReference>
<dbReference type="CDD" id="cd09731">
    <property type="entry name" value="Cse2_I-E"/>
    <property type="match status" value="1"/>
</dbReference>
<keyword evidence="2" id="KW-1185">Reference proteome</keyword>